<proteinExistence type="predicted"/>
<gene>
    <name evidence="1" type="ORF">GCM10010387_16200</name>
</gene>
<name>A0A918UP23_9ACTN</name>
<sequence>MDHPPDGVPALVAIVSPLDRDEEPFGWSDPRRNEVPPEITSTVLGLLDAEGVTGAHATEHSIIVPLDGQAPGLPGPAAAGEHLYVLWGVHRPEWSWGTAHPNAPAGGHLALLLAPPDRPGLIADQIIRVLATGRTLP</sequence>
<accession>A0A918UP23</accession>
<protein>
    <submittedName>
        <fullName evidence="1">Uncharacterized protein</fullName>
    </submittedName>
</protein>
<comment type="caution">
    <text evidence="1">The sequence shown here is derived from an EMBL/GenBank/DDBJ whole genome shotgun (WGS) entry which is preliminary data.</text>
</comment>
<evidence type="ECO:0000313" key="2">
    <source>
        <dbReference type="Proteomes" id="UP000630936"/>
    </source>
</evidence>
<dbReference type="EMBL" id="BMWG01000003">
    <property type="protein sequence ID" value="GGZ23738.1"/>
    <property type="molecule type" value="Genomic_DNA"/>
</dbReference>
<reference evidence="1" key="2">
    <citation type="submission" date="2020-09" db="EMBL/GenBank/DDBJ databases">
        <authorList>
            <person name="Sun Q."/>
            <person name="Ohkuma M."/>
        </authorList>
    </citation>
    <scope>NUCLEOTIDE SEQUENCE</scope>
    <source>
        <strain evidence="1">JCM 4988</strain>
    </source>
</reference>
<dbReference type="AlphaFoldDB" id="A0A918UP23"/>
<keyword evidence="2" id="KW-1185">Reference proteome</keyword>
<organism evidence="1 2">
    <name type="scientific">Streptomyces inusitatus</name>
    <dbReference type="NCBI Taxonomy" id="68221"/>
    <lineage>
        <taxon>Bacteria</taxon>
        <taxon>Bacillati</taxon>
        <taxon>Actinomycetota</taxon>
        <taxon>Actinomycetes</taxon>
        <taxon>Kitasatosporales</taxon>
        <taxon>Streptomycetaceae</taxon>
        <taxon>Streptomyces</taxon>
    </lineage>
</organism>
<evidence type="ECO:0000313" key="1">
    <source>
        <dbReference type="EMBL" id="GGZ23738.1"/>
    </source>
</evidence>
<reference evidence="1" key="1">
    <citation type="journal article" date="2014" name="Int. J. Syst. Evol. Microbiol.">
        <title>Complete genome sequence of Corynebacterium casei LMG S-19264T (=DSM 44701T), isolated from a smear-ripened cheese.</title>
        <authorList>
            <consortium name="US DOE Joint Genome Institute (JGI-PGF)"/>
            <person name="Walter F."/>
            <person name="Albersmeier A."/>
            <person name="Kalinowski J."/>
            <person name="Ruckert C."/>
        </authorList>
    </citation>
    <scope>NUCLEOTIDE SEQUENCE</scope>
    <source>
        <strain evidence="1">JCM 4988</strain>
    </source>
</reference>
<dbReference type="RefSeq" id="WP_190122237.1">
    <property type="nucleotide sequence ID" value="NZ_BMWG01000003.1"/>
</dbReference>
<dbReference type="Proteomes" id="UP000630936">
    <property type="component" value="Unassembled WGS sequence"/>
</dbReference>